<evidence type="ECO:0000313" key="2">
    <source>
        <dbReference type="EMBL" id="ETW99658.1"/>
    </source>
</evidence>
<feature type="domain" description="Flavoprotein" evidence="1">
    <location>
        <begin position="8"/>
        <end position="186"/>
    </location>
</feature>
<comment type="caution">
    <text evidence="2">The sequence shown here is derived from an EMBL/GenBank/DDBJ whole genome shotgun (WGS) entry which is preliminary data.</text>
</comment>
<dbReference type="GO" id="GO:0004633">
    <property type="term" value="F:phosphopantothenoylcysteine decarboxylase activity"/>
    <property type="evidence" value="ECO:0007669"/>
    <property type="project" value="TreeGrafter"/>
</dbReference>
<dbReference type="Proteomes" id="UP000019141">
    <property type="component" value="Unassembled WGS sequence"/>
</dbReference>
<dbReference type="HOGENOM" id="CLU_033319_2_0_7"/>
<organism evidence="2 3">
    <name type="scientific">Entotheonella factor</name>
    <dbReference type="NCBI Taxonomy" id="1429438"/>
    <lineage>
        <taxon>Bacteria</taxon>
        <taxon>Pseudomonadati</taxon>
        <taxon>Nitrospinota/Tectimicrobiota group</taxon>
        <taxon>Candidatus Tectimicrobiota</taxon>
        <taxon>Candidatus Entotheonellia</taxon>
        <taxon>Candidatus Entotheonellales</taxon>
        <taxon>Candidatus Entotheonellaceae</taxon>
        <taxon>Candidatus Entotheonella</taxon>
    </lineage>
</organism>
<dbReference type="InterPro" id="IPR036551">
    <property type="entry name" value="Flavin_trans-like"/>
</dbReference>
<dbReference type="Gene3D" id="3.40.50.1950">
    <property type="entry name" value="Flavin prenyltransferase-like"/>
    <property type="match status" value="1"/>
</dbReference>
<dbReference type="SUPFAM" id="SSF52507">
    <property type="entry name" value="Homo-oligomeric flavin-containing Cys decarboxylases, HFCD"/>
    <property type="match status" value="1"/>
</dbReference>
<dbReference type="GO" id="GO:0071513">
    <property type="term" value="C:phosphopantothenoylcysteine decarboxylase complex"/>
    <property type="evidence" value="ECO:0007669"/>
    <property type="project" value="TreeGrafter"/>
</dbReference>
<dbReference type="EMBL" id="AZHW01000419">
    <property type="protein sequence ID" value="ETW99658.1"/>
    <property type="molecule type" value="Genomic_DNA"/>
</dbReference>
<protein>
    <recommendedName>
        <fullName evidence="1">Flavoprotein domain-containing protein</fullName>
    </recommendedName>
</protein>
<dbReference type="PANTHER" id="PTHR14359:SF6">
    <property type="entry name" value="PHOSPHOPANTOTHENOYLCYSTEINE DECARBOXYLASE"/>
    <property type="match status" value="1"/>
</dbReference>
<evidence type="ECO:0000259" key="1">
    <source>
        <dbReference type="Pfam" id="PF02441"/>
    </source>
</evidence>
<keyword evidence="3" id="KW-1185">Reference proteome</keyword>
<sequence>MAMELKGKKAILAVSGGIAAFKALTVVRLLKQHGADPFVVMTAHATQFIAPDSFAMWSGHPVSTDLFAPLKTWDMEHIALAHGAELVLVVPATANFLTKLATGVADDLLSTLMVVLADRAPVFLAPAMNSHMYTNSVIQHQLNALRQRPHIEIIEPEHGRLASTLEGEGVGRLAEPETILSRVIARLP</sequence>
<accession>W4LNI9</accession>
<proteinExistence type="predicted"/>
<evidence type="ECO:0000313" key="3">
    <source>
        <dbReference type="Proteomes" id="UP000019141"/>
    </source>
</evidence>
<dbReference type="Pfam" id="PF02441">
    <property type="entry name" value="Flavoprotein"/>
    <property type="match status" value="1"/>
</dbReference>
<dbReference type="PANTHER" id="PTHR14359">
    <property type="entry name" value="HOMO-OLIGOMERIC FLAVIN CONTAINING CYS DECARBOXYLASE FAMILY"/>
    <property type="match status" value="1"/>
</dbReference>
<reference evidence="2 3" key="1">
    <citation type="journal article" date="2014" name="Nature">
        <title>An environmental bacterial taxon with a large and distinct metabolic repertoire.</title>
        <authorList>
            <person name="Wilson M.C."/>
            <person name="Mori T."/>
            <person name="Ruckert C."/>
            <person name="Uria A.R."/>
            <person name="Helf M.J."/>
            <person name="Takada K."/>
            <person name="Gernert C."/>
            <person name="Steffens U.A."/>
            <person name="Heycke N."/>
            <person name="Schmitt S."/>
            <person name="Rinke C."/>
            <person name="Helfrich E.J."/>
            <person name="Brachmann A.O."/>
            <person name="Gurgui C."/>
            <person name="Wakimoto T."/>
            <person name="Kracht M."/>
            <person name="Crusemann M."/>
            <person name="Hentschel U."/>
            <person name="Abe I."/>
            <person name="Matsunaga S."/>
            <person name="Kalinowski J."/>
            <person name="Takeyama H."/>
            <person name="Piel J."/>
        </authorList>
    </citation>
    <scope>NUCLEOTIDE SEQUENCE [LARGE SCALE GENOMIC DNA]</scope>
    <source>
        <strain evidence="3">TSY1</strain>
    </source>
</reference>
<dbReference type="GO" id="GO:0010181">
    <property type="term" value="F:FMN binding"/>
    <property type="evidence" value="ECO:0007669"/>
    <property type="project" value="TreeGrafter"/>
</dbReference>
<name>W4LNI9_ENTF1</name>
<dbReference type="InterPro" id="IPR003382">
    <property type="entry name" value="Flavoprotein"/>
</dbReference>
<dbReference type="PATRIC" id="fig|1429438.4.peg.2826"/>
<gene>
    <name evidence="2" type="ORF">ETSY1_14180</name>
</gene>
<dbReference type="AlphaFoldDB" id="W4LNI9"/>
<dbReference type="GO" id="GO:0015937">
    <property type="term" value="P:coenzyme A biosynthetic process"/>
    <property type="evidence" value="ECO:0007669"/>
    <property type="project" value="TreeGrafter"/>
</dbReference>